<dbReference type="AlphaFoldDB" id="A2FP90"/>
<dbReference type="SUPFAM" id="SSF56300">
    <property type="entry name" value="Metallo-dependent phosphatases"/>
    <property type="match status" value="1"/>
</dbReference>
<dbReference type="Proteomes" id="UP000001542">
    <property type="component" value="Unassembled WGS sequence"/>
</dbReference>
<dbReference type="PRINTS" id="PR00114">
    <property type="entry name" value="STPHPHTASE"/>
</dbReference>
<dbReference type="InParanoid" id="A2FP90"/>
<dbReference type="SMART" id="SM00156">
    <property type="entry name" value="PP2Ac"/>
    <property type="match status" value="1"/>
</dbReference>
<comment type="similarity">
    <text evidence="1">Belongs to the PPP phosphatase family.</text>
</comment>
<reference evidence="3" key="1">
    <citation type="submission" date="2006-10" db="EMBL/GenBank/DDBJ databases">
        <authorList>
            <person name="Amadeo P."/>
            <person name="Zhao Q."/>
            <person name="Wortman J."/>
            <person name="Fraser-Liggett C."/>
            <person name="Carlton J."/>
        </authorList>
    </citation>
    <scope>NUCLEOTIDE SEQUENCE</scope>
    <source>
        <strain evidence="3">G3</strain>
    </source>
</reference>
<dbReference type="EMBL" id="DS113921">
    <property type="protein sequence ID" value="EAX93280.1"/>
    <property type="molecule type" value="Genomic_DNA"/>
</dbReference>
<feature type="domain" description="Serine/threonine specific protein phosphatases" evidence="2">
    <location>
        <begin position="62"/>
        <end position="67"/>
    </location>
</feature>
<name>A2FP90_TRIV3</name>
<dbReference type="VEuPathDB" id="TrichDB:TVAG_094000"/>
<keyword evidence="1" id="KW-0378">Hydrolase</keyword>
<dbReference type="GO" id="GO:0004722">
    <property type="term" value="F:protein serine/threonine phosphatase activity"/>
    <property type="evidence" value="ECO:0000318"/>
    <property type="project" value="GO_Central"/>
</dbReference>
<dbReference type="STRING" id="5722.A2FP90"/>
<dbReference type="GO" id="GO:0005634">
    <property type="term" value="C:nucleus"/>
    <property type="evidence" value="ECO:0000318"/>
    <property type="project" value="GO_Central"/>
</dbReference>
<sequence length="308" mass="35065">MVVGDTHGNIFDVVRILKNGGLPISHKYLFLGDFVDRGDYSIDVMVLLLAMLVQYPQNCFLVRGNHEFKSINSKYGFYETTFARYNDDSPFNNVNEVFNYLPLAAVVNQRYFCTHGGISQYLRHYSQLNKITKPFDNMEETADYRIVSDVLWGDPVDPPNGMQLTKRGIGSPYTEQMVTDFLKLNKLEAIIRAHTPIDTGVARQYNNQLYTVFSSSDIEESQQCGVLFLTMNSPPNPFVMNPIRVIPLESAVFKQFRQPMITTGIKASSLLLTTTARDHHIVKPSTKRIRHVSTSLILNVWKSGRPQE</sequence>
<proteinExistence type="inferred from homology"/>
<dbReference type="InterPro" id="IPR006186">
    <property type="entry name" value="Ser/Thr-sp_prot-phosphatase"/>
</dbReference>
<dbReference type="PROSITE" id="PS00125">
    <property type="entry name" value="SER_THR_PHOSPHATASE"/>
    <property type="match status" value="1"/>
</dbReference>
<evidence type="ECO:0000259" key="2">
    <source>
        <dbReference type="PROSITE" id="PS00125"/>
    </source>
</evidence>
<dbReference type="InterPro" id="IPR029052">
    <property type="entry name" value="Metallo-depent_PP-like"/>
</dbReference>
<dbReference type="VEuPathDB" id="TrichDB:TVAGG3_0765230"/>
<organism evidence="3 4">
    <name type="scientific">Trichomonas vaginalis (strain ATCC PRA-98 / G3)</name>
    <dbReference type="NCBI Taxonomy" id="412133"/>
    <lineage>
        <taxon>Eukaryota</taxon>
        <taxon>Metamonada</taxon>
        <taxon>Parabasalia</taxon>
        <taxon>Trichomonadida</taxon>
        <taxon>Trichomonadidae</taxon>
        <taxon>Trichomonas</taxon>
    </lineage>
</organism>
<dbReference type="InterPro" id="IPR004843">
    <property type="entry name" value="Calcineurin-like_PHP"/>
</dbReference>
<dbReference type="CDD" id="cd00144">
    <property type="entry name" value="MPP_PPP_family"/>
    <property type="match status" value="1"/>
</dbReference>
<comment type="catalytic activity">
    <reaction evidence="1">
        <text>O-phospho-L-threonyl-[protein] + H2O = L-threonyl-[protein] + phosphate</text>
        <dbReference type="Rhea" id="RHEA:47004"/>
        <dbReference type="Rhea" id="RHEA-COMP:11060"/>
        <dbReference type="Rhea" id="RHEA-COMP:11605"/>
        <dbReference type="ChEBI" id="CHEBI:15377"/>
        <dbReference type="ChEBI" id="CHEBI:30013"/>
        <dbReference type="ChEBI" id="CHEBI:43474"/>
        <dbReference type="ChEBI" id="CHEBI:61977"/>
        <dbReference type="EC" id="3.1.3.16"/>
    </reaction>
</comment>
<evidence type="ECO:0000256" key="1">
    <source>
        <dbReference type="RuleBase" id="RU004273"/>
    </source>
</evidence>
<dbReference type="PANTHER" id="PTHR11668:SF494">
    <property type="entry name" value="PROTEIN PHOSPHATASE, PUTATIVE-RELATED"/>
    <property type="match status" value="1"/>
</dbReference>
<dbReference type="PANTHER" id="PTHR11668">
    <property type="entry name" value="SERINE/THREONINE PROTEIN PHOSPHATASE"/>
    <property type="match status" value="1"/>
</dbReference>
<reference evidence="3" key="2">
    <citation type="journal article" date="2007" name="Science">
        <title>Draft genome sequence of the sexually transmitted pathogen Trichomonas vaginalis.</title>
        <authorList>
            <person name="Carlton J.M."/>
            <person name="Hirt R.P."/>
            <person name="Silva J.C."/>
            <person name="Delcher A.L."/>
            <person name="Schatz M."/>
            <person name="Zhao Q."/>
            <person name="Wortman J.R."/>
            <person name="Bidwell S.L."/>
            <person name="Alsmark U.C.M."/>
            <person name="Besteiro S."/>
            <person name="Sicheritz-Ponten T."/>
            <person name="Noel C.J."/>
            <person name="Dacks J.B."/>
            <person name="Foster P.G."/>
            <person name="Simillion C."/>
            <person name="Van de Peer Y."/>
            <person name="Miranda-Saavedra D."/>
            <person name="Barton G.J."/>
            <person name="Westrop G.D."/>
            <person name="Mueller S."/>
            <person name="Dessi D."/>
            <person name="Fiori P.L."/>
            <person name="Ren Q."/>
            <person name="Paulsen I."/>
            <person name="Zhang H."/>
            <person name="Bastida-Corcuera F.D."/>
            <person name="Simoes-Barbosa A."/>
            <person name="Brown M.T."/>
            <person name="Hayes R.D."/>
            <person name="Mukherjee M."/>
            <person name="Okumura C.Y."/>
            <person name="Schneider R."/>
            <person name="Smith A.J."/>
            <person name="Vanacova S."/>
            <person name="Villalvazo M."/>
            <person name="Haas B.J."/>
            <person name="Pertea M."/>
            <person name="Feldblyum T.V."/>
            <person name="Utterback T.R."/>
            <person name="Shu C.L."/>
            <person name="Osoegawa K."/>
            <person name="de Jong P.J."/>
            <person name="Hrdy I."/>
            <person name="Horvathova L."/>
            <person name="Zubacova Z."/>
            <person name="Dolezal P."/>
            <person name="Malik S.B."/>
            <person name="Logsdon J.M. Jr."/>
            <person name="Henze K."/>
            <person name="Gupta A."/>
            <person name="Wang C.C."/>
            <person name="Dunne R.L."/>
            <person name="Upcroft J.A."/>
            <person name="Upcroft P."/>
            <person name="White O."/>
            <person name="Salzberg S.L."/>
            <person name="Tang P."/>
            <person name="Chiu C.-H."/>
            <person name="Lee Y.-S."/>
            <person name="Embley T.M."/>
            <person name="Coombs G.H."/>
            <person name="Mottram J.C."/>
            <person name="Tachezy J."/>
            <person name="Fraser-Liggett C.M."/>
            <person name="Johnson P.J."/>
        </authorList>
    </citation>
    <scope>NUCLEOTIDE SEQUENCE [LARGE SCALE GENOMIC DNA]</scope>
    <source>
        <strain evidence="3">G3</strain>
    </source>
</reference>
<dbReference type="GO" id="GO:0005737">
    <property type="term" value="C:cytoplasm"/>
    <property type="evidence" value="ECO:0000318"/>
    <property type="project" value="GO_Central"/>
</dbReference>
<keyword evidence="4" id="KW-1185">Reference proteome</keyword>
<accession>A2FP90</accession>
<dbReference type="Pfam" id="PF00149">
    <property type="entry name" value="Metallophos"/>
    <property type="match status" value="1"/>
</dbReference>
<evidence type="ECO:0000313" key="3">
    <source>
        <dbReference type="EMBL" id="EAX93280.1"/>
    </source>
</evidence>
<dbReference type="KEGG" id="tva:4750998"/>
<dbReference type="EC" id="3.1.3.16" evidence="1"/>
<evidence type="ECO:0000313" key="4">
    <source>
        <dbReference type="Proteomes" id="UP000001542"/>
    </source>
</evidence>
<dbReference type="InterPro" id="IPR050341">
    <property type="entry name" value="PP1_catalytic_subunit"/>
</dbReference>
<dbReference type="RefSeq" id="XP_001306210.1">
    <property type="nucleotide sequence ID" value="XM_001306209.1"/>
</dbReference>
<gene>
    <name evidence="3" type="ORF">TVAG_082530</name>
</gene>
<dbReference type="eggNOG" id="KOG0374">
    <property type="taxonomic scope" value="Eukaryota"/>
</dbReference>
<protein>
    <recommendedName>
        <fullName evidence="1">Serine/threonine-protein phosphatase</fullName>
        <ecNumber evidence="1">3.1.3.16</ecNumber>
    </recommendedName>
</protein>
<dbReference type="Gene3D" id="3.60.21.10">
    <property type="match status" value="1"/>
</dbReference>